<name>A0A7T5VDK8_9BACT</name>
<feature type="active site" description="Charge relay system" evidence="6">
    <location>
        <position position="279"/>
    </location>
</feature>
<dbReference type="InterPro" id="IPR040449">
    <property type="entry name" value="Peptidase_S66_N"/>
</dbReference>
<evidence type="ECO:0000313" key="10">
    <source>
        <dbReference type="Proteomes" id="UP000596092"/>
    </source>
</evidence>
<dbReference type="InterPro" id="IPR027461">
    <property type="entry name" value="Carboxypeptidase_A_C_sf"/>
</dbReference>
<protein>
    <submittedName>
        <fullName evidence="9">LD-carboxypeptidase</fullName>
    </submittedName>
</protein>
<keyword evidence="5" id="KW-0720">Serine protease</keyword>
<dbReference type="InterPro" id="IPR040921">
    <property type="entry name" value="Peptidase_S66C"/>
</dbReference>
<feature type="domain" description="LD-carboxypeptidase C-terminal" evidence="8">
    <location>
        <begin position="177"/>
        <end position="292"/>
    </location>
</feature>
<keyword evidence="3" id="KW-0645">Protease</keyword>
<dbReference type="RefSeq" id="WP_199261615.1">
    <property type="nucleotide sequence ID" value="NZ_CP054140.1"/>
</dbReference>
<evidence type="ECO:0000256" key="5">
    <source>
        <dbReference type="ARBA" id="ARBA00022825"/>
    </source>
</evidence>
<organism evidence="9 10">
    <name type="scientific">Desulfobulbus oligotrophicus</name>
    <dbReference type="NCBI Taxonomy" id="1909699"/>
    <lineage>
        <taxon>Bacteria</taxon>
        <taxon>Pseudomonadati</taxon>
        <taxon>Thermodesulfobacteriota</taxon>
        <taxon>Desulfobulbia</taxon>
        <taxon>Desulfobulbales</taxon>
        <taxon>Desulfobulbaceae</taxon>
        <taxon>Desulfobulbus</taxon>
    </lineage>
</organism>
<keyword evidence="4" id="KW-0378">Hydrolase</keyword>
<dbReference type="GO" id="GO:0008236">
    <property type="term" value="F:serine-type peptidase activity"/>
    <property type="evidence" value="ECO:0007669"/>
    <property type="project" value="UniProtKB-KW"/>
</dbReference>
<evidence type="ECO:0000256" key="1">
    <source>
        <dbReference type="ARBA" id="ARBA00010233"/>
    </source>
</evidence>
<dbReference type="AlphaFoldDB" id="A0A7T5VDK8"/>
<dbReference type="GO" id="GO:0006508">
    <property type="term" value="P:proteolysis"/>
    <property type="evidence" value="ECO:0007669"/>
    <property type="project" value="UniProtKB-KW"/>
</dbReference>
<dbReference type="KEGG" id="dog:HP555_08780"/>
<dbReference type="Proteomes" id="UP000596092">
    <property type="component" value="Chromosome"/>
</dbReference>
<dbReference type="InterPro" id="IPR003507">
    <property type="entry name" value="S66_fam"/>
</dbReference>
<dbReference type="InterPro" id="IPR027478">
    <property type="entry name" value="LdcA_N"/>
</dbReference>
<evidence type="ECO:0000256" key="3">
    <source>
        <dbReference type="ARBA" id="ARBA00022670"/>
    </source>
</evidence>
<sequence>MTERLLVPPRLRRGDTIGLFCPAGPVRDIRRLHAGIKLIKEQGFEVKLCGAHGPSSGYLADSDEQRVAGLHRLWHDEEVKALLAIRGGYGCLRIVARLDWDLLRRHPKFLIGFSDVTVLLSALGQQAGLVTLHGPMVTTLSDSGEEGIHSLFGLLTGRFEEHLRCQGVEILREGMGQGRLIGGNLTTLVHLLGTPWESSWDGCVLVIEDTGESMYRIDRMLTQLALAGRLEGLAGLLLGEFDGGGDTTADLRLQEAVWSRVLELAPAGYPVWAGFPVGHGKRNLALPLGMEVVMDSSNASLHLLTGSVVFG</sequence>
<gene>
    <name evidence="9" type="ORF">HP555_08780</name>
</gene>
<dbReference type="InterPro" id="IPR029062">
    <property type="entry name" value="Class_I_gatase-like"/>
</dbReference>
<dbReference type="PIRSF" id="PIRSF028757">
    <property type="entry name" value="LD-carboxypeptidase"/>
    <property type="match status" value="1"/>
</dbReference>
<dbReference type="Gene3D" id="3.40.50.10740">
    <property type="entry name" value="Class I glutamine amidotransferase-like"/>
    <property type="match status" value="1"/>
</dbReference>
<dbReference type="EMBL" id="CP054140">
    <property type="protein sequence ID" value="QQG65954.1"/>
    <property type="molecule type" value="Genomic_DNA"/>
</dbReference>
<comment type="similarity">
    <text evidence="1">Belongs to the peptidase S66 family.</text>
</comment>
<keyword evidence="10" id="KW-1185">Reference proteome</keyword>
<evidence type="ECO:0000259" key="7">
    <source>
        <dbReference type="Pfam" id="PF02016"/>
    </source>
</evidence>
<feature type="active site" description="Nucleophile" evidence="6">
    <location>
        <position position="114"/>
    </location>
</feature>
<dbReference type="Pfam" id="PF17676">
    <property type="entry name" value="Peptidase_S66C"/>
    <property type="match status" value="1"/>
</dbReference>
<dbReference type="GO" id="GO:0004180">
    <property type="term" value="F:carboxypeptidase activity"/>
    <property type="evidence" value="ECO:0007669"/>
    <property type="project" value="UniProtKB-KW"/>
</dbReference>
<dbReference type="CDD" id="cd07025">
    <property type="entry name" value="Peptidase_S66"/>
    <property type="match status" value="1"/>
</dbReference>
<proteinExistence type="inferred from homology"/>
<accession>A0A7T5VDK8</accession>
<dbReference type="SUPFAM" id="SSF52317">
    <property type="entry name" value="Class I glutamine amidotransferase-like"/>
    <property type="match status" value="1"/>
</dbReference>
<feature type="domain" description="LD-carboxypeptidase N-terminal" evidence="7">
    <location>
        <begin position="17"/>
        <end position="134"/>
    </location>
</feature>
<evidence type="ECO:0000256" key="6">
    <source>
        <dbReference type="PIRSR" id="PIRSR028757-1"/>
    </source>
</evidence>
<evidence type="ECO:0000256" key="2">
    <source>
        <dbReference type="ARBA" id="ARBA00022645"/>
    </source>
</evidence>
<evidence type="ECO:0000259" key="8">
    <source>
        <dbReference type="Pfam" id="PF17676"/>
    </source>
</evidence>
<dbReference type="SUPFAM" id="SSF141986">
    <property type="entry name" value="LD-carboxypeptidase A C-terminal domain-like"/>
    <property type="match status" value="1"/>
</dbReference>
<dbReference type="Pfam" id="PF02016">
    <property type="entry name" value="Peptidase_S66"/>
    <property type="match status" value="1"/>
</dbReference>
<feature type="active site" description="Charge relay system" evidence="6">
    <location>
        <position position="208"/>
    </location>
</feature>
<reference evidence="9 10" key="1">
    <citation type="submission" date="2020-05" db="EMBL/GenBank/DDBJ databases">
        <title>Complete genome of Desulfobulbus oligotrophicus.</title>
        <authorList>
            <person name="Podar M."/>
        </authorList>
    </citation>
    <scope>NUCLEOTIDE SEQUENCE [LARGE SCALE GENOMIC DNA]</scope>
    <source>
        <strain evidence="9 10">Prop6</strain>
    </source>
</reference>
<evidence type="ECO:0000313" key="9">
    <source>
        <dbReference type="EMBL" id="QQG65954.1"/>
    </source>
</evidence>
<evidence type="ECO:0000256" key="4">
    <source>
        <dbReference type="ARBA" id="ARBA00022801"/>
    </source>
</evidence>
<dbReference type="PANTHER" id="PTHR30237:SF2">
    <property type="entry name" value="MUREIN TETRAPEPTIDE CARBOXYPEPTIDASE"/>
    <property type="match status" value="1"/>
</dbReference>
<keyword evidence="2 9" id="KW-0121">Carboxypeptidase</keyword>
<dbReference type="PANTHER" id="PTHR30237">
    <property type="entry name" value="MURAMOYLTETRAPEPTIDE CARBOXYPEPTIDASE"/>
    <property type="match status" value="1"/>
</dbReference>
<dbReference type="Gene3D" id="3.50.30.60">
    <property type="entry name" value="LD-carboxypeptidase A C-terminal domain-like"/>
    <property type="match status" value="1"/>
</dbReference>